<reference evidence="6 7" key="1">
    <citation type="journal article" date="2024" name="Nat. Commun.">
        <title>Phylogenomics reveals the evolutionary origins of lichenization in chlorophyte algae.</title>
        <authorList>
            <person name="Puginier C."/>
            <person name="Libourel C."/>
            <person name="Otte J."/>
            <person name="Skaloud P."/>
            <person name="Haon M."/>
            <person name="Grisel S."/>
            <person name="Petersen M."/>
            <person name="Berrin J.G."/>
            <person name="Delaux P.M."/>
            <person name="Dal Grande F."/>
            <person name="Keller J."/>
        </authorList>
    </citation>
    <scope>NUCLEOTIDE SEQUENCE [LARGE SCALE GENOMIC DNA]</scope>
    <source>
        <strain evidence="6 7">SAG 2523</strain>
    </source>
</reference>
<dbReference type="Gene3D" id="3.60.20.10">
    <property type="entry name" value="Glutamine Phosphoribosylpyrophosphate, subunit 1, domain 1"/>
    <property type="match status" value="1"/>
</dbReference>
<feature type="region of interest" description="Disordered" evidence="5">
    <location>
        <begin position="11"/>
        <end position="30"/>
    </location>
</feature>
<evidence type="ECO:0000256" key="1">
    <source>
        <dbReference type="ARBA" id="ARBA00022490"/>
    </source>
</evidence>
<comment type="function">
    <text evidence="4">Component of the proteasome, a multicatalytic proteinase complex which is characterized by its ability to cleave peptides with Arg, Phe, Tyr, Leu, and Glu adjacent to the leaving group at neutral or slightly basic pH. The proteasome has an ATP-dependent proteolytic activity.</text>
</comment>
<dbReference type="GO" id="GO:0051603">
    <property type="term" value="P:proteolysis involved in protein catabolic process"/>
    <property type="evidence" value="ECO:0007669"/>
    <property type="project" value="InterPro"/>
</dbReference>
<dbReference type="CDD" id="cd03757">
    <property type="entry name" value="proteasome_beta_type_1"/>
    <property type="match status" value="1"/>
</dbReference>
<dbReference type="AlphaFoldDB" id="A0AAW1RJG2"/>
<keyword evidence="7" id="KW-1185">Reference proteome</keyword>
<dbReference type="PROSITE" id="PS51476">
    <property type="entry name" value="PROTEASOME_BETA_2"/>
    <property type="match status" value="1"/>
</dbReference>
<evidence type="ECO:0000313" key="6">
    <source>
        <dbReference type="EMBL" id="KAK9833372.1"/>
    </source>
</evidence>
<dbReference type="InterPro" id="IPR016050">
    <property type="entry name" value="Proteasome_bsu_CS"/>
</dbReference>
<organism evidence="6 7">
    <name type="scientific">Apatococcus fuscideae</name>
    <dbReference type="NCBI Taxonomy" id="2026836"/>
    <lineage>
        <taxon>Eukaryota</taxon>
        <taxon>Viridiplantae</taxon>
        <taxon>Chlorophyta</taxon>
        <taxon>core chlorophytes</taxon>
        <taxon>Trebouxiophyceae</taxon>
        <taxon>Chlorellales</taxon>
        <taxon>Chlorellaceae</taxon>
        <taxon>Apatococcus</taxon>
    </lineage>
</organism>
<dbReference type="EMBL" id="JALJOV010002175">
    <property type="protein sequence ID" value="KAK9833372.1"/>
    <property type="molecule type" value="Genomic_DNA"/>
</dbReference>
<dbReference type="InterPro" id="IPR001353">
    <property type="entry name" value="Proteasome_sua/b"/>
</dbReference>
<protein>
    <recommendedName>
        <fullName evidence="4">Proteasome subunit beta</fullName>
    </recommendedName>
</protein>
<gene>
    <name evidence="6" type="ORF">WJX84_010631</name>
</gene>
<dbReference type="SUPFAM" id="SSF56235">
    <property type="entry name" value="N-terminal nucleophile aminohydrolases (Ntn hydrolases)"/>
    <property type="match status" value="1"/>
</dbReference>
<dbReference type="InterPro" id="IPR023333">
    <property type="entry name" value="Proteasome_suB-type"/>
</dbReference>
<dbReference type="FunFam" id="3.60.20.10:FF:000027">
    <property type="entry name" value="Proteasome subunit beta type-6"/>
    <property type="match status" value="1"/>
</dbReference>
<keyword evidence="1 4" id="KW-0963">Cytoplasm</keyword>
<proteinExistence type="inferred from homology"/>
<dbReference type="InterPro" id="IPR029055">
    <property type="entry name" value="Ntn_hydrolases_N"/>
</dbReference>
<name>A0AAW1RJG2_9CHLO</name>
<dbReference type="Proteomes" id="UP001485043">
    <property type="component" value="Unassembled WGS sequence"/>
</dbReference>
<keyword evidence="3 4" id="KW-0539">Nucleus</keyword>
<comment type="similarity">
    <text evidence="4">Belongs to the peptidase T1B family.</text>
</comment>
<sequence length="246" mass="26912">MLAPPPFRLHTPASVGPANASSDNTRSRPAWSPYDDNGGTCVAVAGSDYCIVAASTRLSTGFSILTRDCSKLFKISEQVYIASAGFQGDVRALQKMLQTRNVMYEHIHRKPMSASALAQLLGNNLYYKRFFPYFTWNLCVGLDPEGKGSVYTYDPVGSFERVGFSCQGSGKDLIQPVLDNQLKAASPLVVPAKDWMSALPLEQAQDLVRDAFVSAGERDIYTGDSVEILTITKDGVNKEILDLKKD</sequence>
<dbReference type="PROSITE" id="PS00854">
    <property type="entry name" value="PROTEASOME_BETA_1"/>
    <property type="match status" value="1"/>
</dbReference>
<comment type="subcellular location">
    <subcellularLocation>
        <location evidence="4">Cytoplasm</location>
    </subcellularLocation>
    <subcellularLocation>
        <location evidence="4">Nucleus</location>
    </subcellularLocation>
</comment>
<comment type="subunit">
    <text evidence="4">Component of the proteasome complex.</text>
</comment>
<evidence type="ECO:0000256" key="4">
    <source>
        <dbReference type="RuleBase" id="RU004203"/>
    </source>
</evidence>
<evidence type="ECO:0000313" key="7">
    <source>
        <dbReference type="Proteomes" id="UP001485043"/>
    </source>
</evidence>
<evidence type="ECO:0000256" key="5">
    <source>
        <dbReference type="SAM" id="MobiDB-lite"/>
    </source>
</evidence>
<dbReference type="Pfam" id="PF00227">
    <property type="entry name" value="Proteasome"/>
    <property type="match status" value="1"/>
</dbReference>
<comment type="caution">
    <text evidence="6">The sequence shown here is derived from an EMBL/GenBank/DDBJ whole genome shotgun (WGS) entry which is preliminary data.</text>
</comment>
<keyword evidence="2 4" id="KW-0647">Proteasome</keyword>
<dbReference type="PANTHER" id="PTHR32194:SF2">
    <property type="entry name" value="PROTEASOME SUBUNIT BETA TYPE-1"/>
    <property type="match status" value="1"/>
</dbReference>
<accession>A0AAW1RJG2</accession>
<evidence type="ECO:0000256" key="2">
    <source>
        <dbReference type="ARBA" id="ARBA00022942"/>
    </source>
</evidence>
<evidence type="ECO:0000256" key="3">
    <source>
        <dbReference type="ARBA" id="ARBA00023242"/>
    </source>
</evidence>
<dbReference type="PANTHER" id="PTHR32194">
    <property type="entry name" value="METALLOPROTEASE TLDD"/>
    <property type="match status" value="1"/>
</dbReference>
<dbReference type="GO" id="GO:0005839">
    <property type="term" value="C:proteasome core complex"/>
    <property type="evidence" value="ECO:0007669"/>
    <property type="project" value="InterPro"/>
</dbReference>
<dbReference type="GO" id="GO:0005634">
    <property type="term" value="C:nucleus"/>
    <property type="evidence" value="ECO:0007669"/>
    <property type="project" value="UniProtKB-SubCell"/>
</dbReference>
<dbReference type="GO" id="GO:0005737">
    <property type="term" value="C:cytoplasm"/>
    <property type="evidence" value="ECO:0007669"/>
    <property type="project" value="UniProtKB-SubCell"/>
</dbReference>